<evidence type="ECO:0000256" key="1">
    <source>
        <dbReference type="SAM" id="MobiDB-lite"/>
    </source>
</evidence>
<organism evidence="3 4">
    <name type="scientific">Tieghemostelium lacteum</name>
    <name type="common">Slime mold</name>
    <name type="synonym">Dictyostelium lacteum</name>
    <dbReference type="NCBI Taxonomy" id="361077"/>
    <lineage>
        <taxon>Eukaryota</taxon>
        <taxon>Amoebozoa</taxon>
        <taxon>Evosea</taxon>
        <taxon>Eumycetozoa</taxon>
        <taxon>Dictyostelia</taxon>
        <taxon>Dictyosteliales</taxon>
        <taxon>Raperosteliaceae</taxon>
        <taxon>Tieghemostelium</taxon>
    </lineage>
</organism>
<dbReference type="AlphaFoldDB" id="A0A152A681"/>
<dbReference type="InterPro" id="IPR037516">
    <property type="entry name" value="Tripartite_DENN"/>
</dbReference>
<dbReference type="EMBL" id="LODT01000006">
    <property type="protein sequence ID" value="KYR01730.1"/>
    <property type="molecule type" value="Genomic_DNA"/>
</dbReference>
<dbReference type="Pfam" id="PF07792">
    <property type="entry name" value="Afi1"/>
    <property type="match status" value="1"/>
</dbReference>
<dbReference type="STRING" id="361077.A0A152A681"/>
<feature type="region of interest" description="Disordered" evidence="1">
    <location>
        <begin position="1"/>
        <end position="39"/>
    </location>
</feature>
<feature type="region of interest" description="Disordered" evidence="1">
    <location>
        <begin position="227"/>
        <end position="276"/>
    </location>
</feature>
<evidence type="ECO:0000313" key="4">
    <source>
        <dbReference type="Proteomes" id="UP000076078"/>
    </source>
</evidence>
<sequence>MSVNSSPIINNSNNGVLQAPNSNITSSGTTATTTTTTSQQSRRNVEYILLAEFDIDVGSKVKYQYPCPTGEDEAVLAEFMLPDGAHKRSDDWTVFFLNRPDPDGHLAKNKKPTKPKVVVEKTIIPSIEAFIYKFSADDEENGWVMLDNEKLQLQFYQNYITISSKTSKFNAKIEKHPDLEYTQLEPLFDCVLTDAGTALGIRFLEATEEIIFLEQVNRLITEMNSEKQAQEEKNSVSTNASVDGGNSTTTTTTSDNCNNSNSDNNNSNNNSNTTTTLVTNNNTAIISTSSSTSTTTLLNTAPVTEESKCKDFLYCLNFMNNQKDDSVRRGAIVKSLAICTTHQYIHILKPFMVLAMQKYFVTPSIDVIIELYNSLNSLDMSVVPFPSDIQKQILRSSPDRNKHNYATTISYLGNKMPVYIPITHFPDEVGDHKVITLVQKFGNDIMKIFNGILSQKRIIFLGYGCSADEVCNYVLAACQMVCPPLKGIRERCFPYTNLCYLDFLSVPGYITGVTNPMFEEHLEWWDILCSIGTGKVIINPGLVSEVPDKFVQYDNDFMAEVNYNISSHYGEDKIKSLFQEYTQHIVDMALDEEEFLDDQSRQLALDANRQRIDLWTKTKTFTTYLSDKDNTKRTSAIRDHSIPRSIRKLRKKKHVSEKEVLKIFDSFLNSIKTEEQVTEFLSYLPKSHGGLFPVAVGLFHTSKDVRNSTCELLRRLDKFQSGNAFITGLNPFLKTCYERNLKLLDPTKL</sequence>
<feature type="compositionally biased region" description="Low complexity" evidence="1">
    <location>
        <begin position="25"/>
        <end position="38"/>
    </location>
</feature>
<name>A0A152A681_TIELA</name>
<dbReference type="PANTHER" id="PTHR28245:SF1">
    <property type="entry name" value="ARF3-INTERACTING PROTEIN 1"/>
    <property type="match status" value="1"/>
</dbReference>
<dbReference type="GO" id="GO:0005886">
    <property type="term" value="C:plasma membrane"/>
    <property type="evidence" value="ECO:0007669"/>
    <property type="project" value="TreeGrafter"/>
</dbReference>
<evidence type="ECO:0000313" key="3">
    <source>
        <dbReference type="EMBL" id="KYR01730.1"/>
    </source>
</evidence>
<dbReference type="InterPro" id="IPR052809">
    <property type="entry name" value="Actin_polarity_regulatory"/>
</dbReference>
<dbReference type="OrthoDB" id="66409at2759"/>
<dbReference type="Pfam" id="PF08616">
    <property type="entry name" value="SPA"/>
    <property type="match status" value="1"/>
</dbReference>
<keyword evidence="4" id="KW-1185">Reference proteome</keyword>
<dbReference type="InterPro" id="IPR012860">
    <property type="entry name" value="Afi1_N"/>
</dbReference>
<feature type="compositionally biased region" description="Polar residues" evidence="1">
    <location>
        <begin position="235"/>
        <end position="245"/>
    </location>
</feature>
<dbReference type="OMA" id="EYTQHIV"/>
<dbReference type="PANTHER" id="PTHR28245">
    <property type="entry name" value="ARF3-INTERACTING PROTEIN 1"/>
    <property type="match status" value="1"/>
</dbReference>
<gene>
    <name evidence="3" type="ORF">DLAC_01741</name>
</gene>
<dbReference type="Proteomes" id="UP000076078">
    <property type="component" value="Unassembled WGS sequence"/>
</dbReference>
<feature type="compositionally biased region" description="Polar residues" evidence="1">
    <location>
        <begin position="15"/>
        <end position="24"/>
    </location>
</feature>
<dbReference type="InParanoid" id="A0A152A681"/>
<feature type="domain" description="UDENN" evidence="2">
    <location>
        <begin position="46"/>
        <end position="679"/>
    </location>
</feature>
<dbReference type="GO" id="GO:0051666">
    <property type="term" value="P:actin cortical patch localization"/>
    <property type="evidence" value="ECO:0007669"/>
    <property type="project" value="TreeGrafter"/>
</dbReference>
<protein>
    <recommendedName>
        <fullName evidence="2">UDENN domain-containing protein</fullName>
    </recommendedName>
</protein>
<feature type="compositionally biased region" description="Low complexity" evidence="1">
    <location>
        <begin position="1"/>
        <end position="14"/>
    </location>
</feature>
<reference evidence="3 4" key="1">
    <citation type="submission" date="2015-12" db="EMBL/GenBank/DDBJ databases">
        <title>Dictyostelia acquired genes for synthesis and detection of signals that induce cell-type specialization by lateral gene transfer from prokaryotes.</title>
        <authorList>
            <person name="Gloeckner G."/>
            <person name="Schaap P."/>
        </authorList>
    </citation>
    <scope>NUCLEOTIDE SEQUENCE [LARGE SCALE GENOMIC DNA]</scope>
    <source>
        <strain evidence="3 4">TK</strain>
    </source>
</reference>
<proteinExistence type="predicted"/>
<accession>A0A152A681</accession>
<dbReference type="FunCoup" id="A0A152A681">
    <property type="interactions" value="25"/>
</dbReference>
<dbReference type="PROSITE" id="PS50211">
    <property type="entry name" value="DENN"/>
    <property type="match status" value="1"/>
</dbReference>
<evidence type="ECO:0000259" key="2">
    <source>
        <dbReference type="PROSITE" id="PS50211"/>
    </source>
</evidence>
<comment type="caution">
    <text evidence="3">The sequence shown here is derived from an EMBL/GenBank/DDBJ whole genome shotgun (WGS) entry which is preliminary data.</text>
</comment>
<feature type="compositionally biased region" description="Low complexity" evidence="1">
    <location>
        <begin position="246"/>
        <end position="276"/>
    </location>
</feature>